<comment type="caution">
    <text evidence="2">The sequence shown here is derived from an EMBL/GenBank/DDBJ whole genome shotgun (WGS) entry which is preliminary data.</text>
</comment>
<feature type="region of interest" description="Disordered" evidence="1">
    <location>
        <begin position="191"/>
        <end position="248"/>
    </location>
</feature>
<evidence type="ECO:0000313" key="2">
    <source>
        <dbReference type="EMBL" id="KAL2040928.1"/>
    </source>
</evidence>
<dbReference type="Proteomes" id="UP001590950">
    <property type="component" value="Unassembled WGS sequence"/>
</dbReference>
<dbReference type="PANTHER" id="PTHR45737:SF6">
    <property type="entry name" value="VON WILLEBRAND FACTOR A DOMAIN-CONTAINING PROTEIN 5A"/>
    <property type="match status" value="1"/>
</dbReference>
<reference evidence="2 3" key="1">
    <citation type="submission" date="2024-09" db="EMBL/GenBank/DDBJ databases">
        <title>Rethinking Asexuality: The Enigmatic Case of Functional Sexual Genes in Lepraria (Stereocaulaceae).</title>
        <authorList>
            <person name="Doellman M."/>
            <person name="Sun Y."/>
            <person name="Barcenas-Pena A."/>
            <person name="Lumbsch H.T."/>
            <person name="Grewe F."/>
        </authorList>
    </citation>
    <scope>NUCLEOTIDE SEQUENCE [LARGE SCALE GENOMIC DNA]</scope>
    <source>
        <strain evidence="2 3">Mercado 3170</strain>
    </source>
</reference>
<evidence type="ECO:0000256" key="1">
    <source>
        <dbReference type="SAM" id="MobiDB-lite"/>
    </source>
</evidence>
<protein>
    <submittedName>
        <fullName evidence="2">Uncharacterized protein</fullName>
    </submittedName>
</protein>
<feature type="compositionally biased region" description="Low complexity" evidence="1">
    <location>
        <begin position="208"/>
        <end position="218"/>
    </location>
</feature>
<organism evidence="2 3">
    <name type="scientific">Stereocaulon virgatum</name>
    <dbReference type="NCBI Taxonomy" id="373712"/>
    <lineage>
        <taxon>Eukaryota</taxon>
        <taxon>Fungi</taxon>
        <taxon>Dikarya</taxon>
        <taxon>Ascomycota</taxon>
        <taxon>Pezizomycotina</taxon>
        <taxon>Lecanoromycetes</taxon>
        <taxon>OSLEUM clade</taxon>
        <taxon>Lecanoromycetidae</taxon>
        <taxon>Lecanorales</taxon>
        <taxon>Lecanorineae</taxon>
        <taxon>Stereocaulaceae</taxon>
        <taxon>Stereocaulon</taxon>
    </lineage>
</organism>
<evidence type="ECO:0000313" key="3">
    <source>
        <dbReference type="Proteomes" id="UP001590950"/>
    </source>
</evidence>
<keyword evidence="3" id="KW-1185">Reference proteome</keyword>
<gene>
    <name evidence="2" type="ORF">N7G274_006386</name>
</gene>
<dbReference type="PANTHER" id="PTHR45737">
    <property type="entry name" value="VON WILLEBRAND FACTOR A DOMAIN-CONTAINING PROTEIN 5A"/>
    <property type="match status" value="1"/>
</dbReference>
<sequence length="248" mass="26884">MPKLLQAPCVLPPLFPFSKTTIYLLMSSGSNQNTPADKVILRGNSLQGPLELEIPVQQLDLPGKKLHQLAAKKAIQELEGKRGWLLNVKKEDDTPLKDRYPSCYGEMVQREAVRLGVQYQITGKYCSSVAVADNAKNSKEVEVCPPAYRRSFIDPPSEGYEDSDEDMDFGLLGAPTTRSAGPTTRRHAFNQHQASGRGNIGIAGRGSSGSIPISSARSQDPLTSSLPPTSAKPAQEIGKRKTVRALGL</sequence>
<proteinExistence type="predicted"/>
<accession>A0ABR4AC45</accession>
<feature type="compositionally biased region" description="Gly residues" evidence="1">
    <location>
        <begin position="198"/>
        <end position="207"/>
    </location>
</feature>
<dbReference type="EMBL" id="JBEFKJ010000019">
    <property type="protein sequence ID" value="KAL2040928.1"/>
    <property type="molecule type" value="Genomic_DNA"/>
</dbReference>
<name>A0ABR4AC45_9LECA</name>